<dbReference type="eggNOG" id="COG0438">
    <property type="taxonomic scope" value="Bacteria"/>
</dbReference>
<dbReference type="STRING" id="314285.KT71_06052"/>
<evidence type="ECO:0000259" key="2">
    <source>
        <dbReference type="Pfam" id="PF13439"/>
    </source>
</evidence>
<keyword evidence="3" id="KW-0808">Transferase</keyword>
<reference evidence="3 4" key="1">
    <citation type="journal article" date="2007" name="Proc. Natl. Acad. Sci. U.S.A.">
        <title>Characterization of a marine gammaproteobacterium capable of aerobic anoxygenic photosynthesis.</title>
        <authorList>
            <person name="Fuchs B.M."/>
            <person name="Spring S."/>
            <person name="Teeling H."/>
            <person name="Quast C."/>
            <person name="Wulf J."/>
            <person name="Schattenhofer M."/>
            <person name="Yan S."/>
            <person name="Ferriera S."/>
            <person name="Johnson J."/>
            <person name="Glockner F.O."/>
            <person name="Amann R."/>
        </authorList>
    </citation>
    <scope>NUCLEOTIDE SEQUENCE [LARGE SCALE GENOMIC DNA]</scope>
    <source>
        <strain evidence="3">KT71</strain>
    </source>
</reference>
<evidence type="ECO:0000259" key="1">
    <source>
        <dbReference type="Pfam" id="PF00534"/>
    </source>
</evidence>
<dbReference type="Proteomes" id="UP000019205">
    <property type="component" value="Chromosome"/>
</dbReference>
<reference evidence="3 4" key="2">
    <citation type="journal article" date="2009" name="PLoS ONE">
        <title>The photosynthetic apparatus and its regulation in the aerobic gammaproteobacterium Congregibacter litoralis gen. nov., sp. nov.</title>
        <authorList>
            <person name="Spring S."/>
            <person name="Lunsdorf H."/>
            <person name="Fuchs B.M."/>
            <person name="Tindall B.J."/>
        </authorList>
    </citation>
    <scope>NUCLEOTIDE SEQUENCE [LARGE SCALE GENOMIC DNA]</scope>
    <source>
        <strain evidence="3">KT71</strain>
    </source>
</reference>
<evidence type="ECO:0000313" key="3">
    <source>
        <dbReference type="EMBL" id="EAQ96564.1"/>
    </source>
</evidence>
<organism evidence="3 4">
    <name type="scientific">Congregibacter litoralis KT71</name>
    <dbReference type="NCBI Taxonomy" id="314285"/>
    <lineage>
        <taxon>Bacteria</taxon>
        <taxon>Pseudomonadati</taxon>
        <taxon>Pseudomonadota</taxon>
        <taxon>Gammaproteobacteria</taxon>
        <taxon>Cellvibrionales</taxon>
        <taxon>Halieaceae</taxon>
        <taxon>Congregibacter</taxon>
    </lineage>
</organism>
<keyword evidence="4" id="KW-1185">Reference proteome</keyword>
<sequence>MSALQQPLDNAVAPPDMPLRVAFFSDAFPERNGTGAYYHDLLPQLAPRVEGLEVFQPGAGVAAPRVSIPMPGDPGQRLVAPPLRHIRRRCDALRPHVVVAVTPGLYGLLGAWEARRHGAVLISAFHTDFDQLAGMYWRNPVFRSVVKLVVGTANRILCRRSRSVLINNANLEPQVRRLGAQHVEVIGTPLSREFLESTPPRIPEKLRRVCFAGRLAPEKNVEQIIRAAKSLPQLEFVICGEGPLRSALEAQASGIANIRFTGWLDRATLVHTLDNSSLLLLPSTFETFGSIALEAMARGRPALVSVTAGIHSWPTLRPGLFSMLRPEAVTGQLKTLLELTPEKWQEKSSDARNVALTLNRQTVEHWLGLLRKQRGSRKQARP</sequence>
<dbReference type="EMBL" id="AAOA02000004">
    <property type="protein sequence ID" value="EAQ96564.1"/>
    <property type="molecule type" value="Genomic_DNA"/>
</dbReference>
<proteinExistence type="predicted"/>
<dbReference type="GO" id="GO:0016757">
    <property type="term" value="F:glycosyltransferase activity"/>
    <property type="evidence" value="ECO:0007669"/>
    <property type="project" value="InterPro"/>
</dbReference>
<gene>
    <name evidence="3" type="ORF">KT71_06052</name>
</gene>
<dbReference type="InterPro" id="IPR050194">
    <property type="entry name" value="Glycosyltransferase_grp1"/>
</dbReference>
<dbReference type="PANTHER" id="PTHR45947:SF3">
    <property type="entry name" value="SULFOQUINOVOSYL TRANSFERASE SQD2"/>
    <property type="match status" value="1"/>
</dbReference>
<dbReference type="InterPro" id="IPR028098">
    <property type="entry name" value="Glyco_trans_4-like_N"/>
</dbReference>
<dbReference type="HOGENOM" id="CLU_717111_0_0_6"/>
<dbReference type="PANTHER" id="PTHR45947">
    <property type="entry name" value="SULFOQUINOVOSYL TRANSFERASE SQD2"/>
    <property type="match status" value="1"/>
</dbReference>
<feature type="domain" description="Glycosyltransferase subfamily 4-like N-terminal" evidence="2">
    <location>
        <begin position="32"/>
        <end position="188"/>
    </location>
</feature>
<dbReference type="RefSeq" id="WP_008293630.1">
    <property type="nucleotide sequence ID" value="NZ_CM002299.1"/>
</dbReference>
<dbReference type="Gene3D" id="3.40.50.2000">
    <property type="entry name" value="Glycogen Phosphorylase B"/>
    <property type="match status" value="2"/>
</dbReference>
<comment type="caution">
    <text evidence="3">The sequence shown here is derived from an EMBL/GenBank/DDBJ whole genome shotgun (WGS) entry which is preliminary data.</text>
</comment>
<protein>
    <submittedName>
        <fullName evidence="3">Glycosyltransferase</fullName>
    </submittedName>
</protein>
<dbReference type="Pfam" id="PF13439">
    <property type="entry name" value="Glyco_transf_4"/>
    <property type="match status" value="1"/>
</dbReference>
<dbReference type="OrthoDB" id="9802525at2"/>
<dbReference type="InterPro" id="IPR001296">
    <property type="entry name" value="Glyco_trans_1"/>
</dbReference>
<evidence type="ECO:0000313" key="4">
    <source>
        <dbReference type="Proteomes" id="UP000019205"/>
    </source>
</evidence>
<feature type="domain" description="Glycosyl transferase family 1" evidence="1">
    <location>
        <begin position="200"/>
        <end position="310"/>
    </location>
</feature>
<dbReference type="Pfam" id="PF00534">
    <property type="entry name" value="Glycos_transf_1"/>
    <property type="match status" value="1"/>
</dbReference>
<dbReference type="AlphaFoldDB" id="A4ABQ1"/>
<dbReference type="SUPFAM" id="SSF53756">
    <property type="entry name" value="UDP-Glycosyltransferase/glycogen phosphorylase"/>
    <property type="match status" value="1"/>
</dbReference>
<name>A4ABQ1_9GAMM</name>
<accession>A4ABQ1</accession>